<name>A0A5K1VQB1_ENTHI</name>
<comment type="subcellular location">
    <subcellularLocation>
        <location evidence="1">Membrane</location>
        <topology evidence="1">Multi-pass membrane protein</topology>
    </subcellularLocation>
</comment>
<dbReference type="InterPro" id="IPR010651">
    <property type="entry name" value="Sugar_transport"/>
</dbReference>
<evidence type="ECO:0000313" key="7">
    <source>
        <dbReference type="EMBL" id="GAT93135.1"/>
    </source>
</evidence>
<accession>A0A5K1VQB1</accession>
<protein>
    <recommendedName>
        <fullName evidence="9">Transmembrane protein</fullName>
    </recommendedName>
</protein>
<feature type="transmembrane region" description="Helical" evidence="6">
    <location>
        <begin position="6"/>
        <end position="25"/>
    </location>
</feature>
<evidence type="ECO:0000256" key="5">
    <source>
        <dbReference type="ARBA" id="ARBA00023136"/>
    </source>
</evidence>
<dbReference type="PANTHER" id="PTHR16119">
    <property type="entry name" value="TRANSMEMBRANE PROTEIN 144"/>
    <property type="match status" value="1"/>
</dbReference>
<dbReference type="AlphaFoldDB" id="A0A5K1VQB1"/>
<dbReference type="GO" id="GO:0015144">
    <property type="term" value="F:carbohydrate transmembrane transporter activity"/>
    <property type="evidence" value="ECO:0007669"/>
    <property type="project" value="InterPro"/>
</dbReference>
<dbReference type="Proteomes" id="UP000078387">
    <property type="component" value="Unassembled WGS sequence"/>
</dbReference>
<keyword evidence="5 6" id="KW-0472">Membrane</keyword>
<dbReference type="InterPro" id="IPR012435">
    <property type="entry name" value="TMEM144"/>
</dbReference>
<dbReference type="VEuPathDB" id="AmoebaDB:EHI7A_065770"/>
<proteinExistence type="inferred from homology"/>
<evidence type="ECO:0000256" key="3">
    <source>
        <dbReference type="ARBA" id="ARBA00022692"/>
    </source>
</evidence>
<reference evidence="7 8" key="1">
    <citation type="submission" date="2016-05" db="EMBL/GenBank/DDBJ databases">
        <title>First whole genome sequencing of Entamoeba histolytica HM1:IMSS-clone-6.</title>
        <authorList>
            <person name="Mukherjee Avik.K."/>
            <person name="Izumyama S."/>
            <person name="Nakada-Tsukui K."/>
            <person name="Nozaki T."/>
        </authorList>
    </citation>
    <scope>NUCLEOTIDE SEQUENCE [LARGE SCALE GENOMIC DNA]</scope>
    <source>
        <strain evidence="7 8">HM1:IMSS clone 6</strain>
    </source>
</reference>
<keyword evidence="3 6" id="KW-0812">Transmembrane</keyword>
<evidence type="ECO:0008006" key="9">
    <source>
        <dbReference type="Google" id="ProtNLM"/>
    </source>
</evidence>
<organism evidence="7 8">
    <name type="scientific">Entamoeba histolytica</name>
    <dbReference type="NCBI Taxonomy" id="5759"/>
    <lineage>
        <taxon>Eukaryota</taxon>
        <taxon>Amoebozoa</taxon>
        <taxon>Evosea</taxon>
        <taxon>Archamoebae</taxon>
        <taxon>Mastigamoebida</taxon>
        <taxon>Entamoebidae</taxon>
        <taxon>Entamoeba</taxon>
    </lineage>
</organism>
<dbReference type="Pfam" id="PF07857">
    <property type="entry name" value="TMEM144"/>
    <property type="match status" value="1"/>
</dbReference>
<dbReference type="VEuPathDB" id="AmoebaDB:EHI5A_095910"/>
<feature type="transmembrane region" description="Helical" evidence="6">
    <location>
        <begin position="330"/>
        <end position="350"/>
    </location>
</feature>
<dbReference type="VEuPathDB" id="AmoebaDB:EHI_069580"/>
<feature type="transmembrane region" description="Helical" evidence="6">
    <location>
        <begin position="100"/>
        <end position="119"/>
    </location>
</feature>
<feature type="transmembrane region" description="Helical" evidence="6">
    <location>
        <begin position="230"/>
        <end position="251"/>
    </location>
</feature>
<gene>
    <name evidence="7" type="ORF">CL6EHI_069580</name>
</gene>
<dbReference type="InterPro" id="IPR037185">
    <property type="entry name" value="EmrE-like"/>
</dbReference>
<evidence type="ECO:0000313" key="8">
    <source>
        <dbReference type="Proteomes" id="UP000078387"/>
    </source>
</evidence>
<dbReference type="OMA" id="GYGILWT"/>
<feature type="transmembrane region" description="Helical" evidence="6">
    <location>
        <begin position="304"/>
        <end position="324"/>
    </location>
</feature>
<feature type="transmembrane region" description="Helical" evidence="6">
    <location>
        <begin position="37"/>
        <end position="59"/>
    </location>
</feature>
<feature type="transmembrane region" description="Helical" evidence="6">
    <location>
        <begin position="271"/>
        <end position="292"/>
    </location>
</feature>
<evidence type="ECO:0000256" key="1">
    <source>
        <dbReference type="ARBA" id="ARBA00004141"/>
    </source>
</evidence>
<feature type="transmembrane region" description="Helical" evidence="6">
    <location>
        <begin position="362"/>
        <end position="382"/>
    </location>
</feature>
<feature type="transmembrane region" description="Helical" evidence="6">
    <location>
        <begin position="131"/>
        <end position="151"/>
    </location>
</feature>
<comment type="caution">
    <text evidence="7">The sequence shown here is derived from an EMBL/GenBank/DDBJ whole genome shotgun (WGS) entry which is preliminary data.</text>
</comment>
<dbReference type="GO" id="GO:0016020">
    <property type="term" value="C:membrane"/>
    <property type="evidence" value="ECO:0007669"/>
    <property type="project" value="UniProtKB-SubCell"/>
</dbReference>
<keyword evidence="4 6" id="KW-1133">Transmembrane helix</keyword>
<evidence type="ECO:0000256" key="4">
    <source>
        <dbReference type="ARBA" id="ARBA00022989"/>
    </source>
</evidence>
<sequence>MTDDKNVVLGYICVIIAVLFFGSNFTVTKKFPTSDGIFFQWVMCVGILLVGIFTMLFNGVLNDGPVIFEPFAMLGGLIWCTGNLFCIPIIQLIGLSLGPGIWGVANMVMGWLTGTFGWFGLNSDKENIKIFWLNCIGAILVGCSVPGYALIKTSPKLEHKTEEKTTSQNSYELNETLVSDDEEINEDSTTQIIIEDENFIESENKEGYNNKKIKEKESPISLLLKSMPKYLQMVVGVICSLIAGILFGSAFNPSKYLQDNRLSSPNGVDYVFSHFVGIFLASTLYFIIYIIIFRNKPFIFKQTILPGIISGAMWGIAQVCWFIANSNLPYVVSYPLICAGPGLLSALWGIVVFKEIRGWKNFIYFGGATIILLLGIVCICVSK</sequence>
<dbReference type="PANTHER" id="PTHR16119:SF17">
    <property type="entry name" value="TRANSMEMBRANE PROTEIN 144"/>
    <property type="match status" value="1"/>
</dbReference>
<dbReference type="EMBL" id="BDEQ01000001">
    <property type="protein sequence ID" value="GAT93135.1"/>
    <property type="molecule type" value="Genomic_DNA"/>
</dbReference>
<dbReference type="SUPFAM" id="SSF103481">
    <property type="entry name" value="Multidrug resistance efflux transporter EmrE"/>
    <property type="match status" value="1"/>
</dbReference>
<evidence type="ECO:0000256" key="2">
    <source>
        <dbReference type="ARBA" id="ARBA00005731"/>
    </source>
</evidence>
<dbReference type="VEuPathDB" id="AmoebaDB:EHI8A_063210"/>
<comment type="similarity">
    <text evidence="2">Belongs to the TMEM144 family.</text>
</comment>
<evidence type="ECO:0000256" key="6">
    <source>
        <dbReference type="SAM" id="Phobius"/>
    </source>
</evidence>
<dbReference type="VEuPathDB" id="AmoebaDB:KM1_089890"/>
<feature type="transmembrane region" description="Helical" evidence="6">
    <location>
        <begin position="71"/>
        <end position="93"/>
    </location>
</feature>